<evidence type="ECO:0000313" key="8">
    <source>
        <dbReference type="Proteomes" id="UP001500483"/>
    </source>
</evidence>
<organism evidence="7 8">
    <name type="scientific">Saccharopolyspora gregorii</name>
    <dbReference type="NCBI Taxonomy" id="33914"/>
    <lineage>
        <taxon>Bacteria</taxon>
        <taxon>Bacillati</taxon>
        <taxon>Actinomycetota</taxon>
        <taxon>Actinomycetes</taxon>
        <taxon>Pseudonocardiales</taxon>
        <taxon>Pseudonocardiaceae</taxon>
        <taxon>Saccharopolyspora</taxon>
    </lineage>
</organism>
<accession>A0ABP6RY58</accession>
<dbReference type="PANTHER" id="PTHR30349">
    <property type="entry name" value="PHAGE INTEGRASE-RELATED"/>
    <property type="match status" value="1"/>
</dbReference>
<evidence type="ECO:0000256" key="5">
    <source>
        <dbReference type="SAM" id="MobiDB-lite"/>
    </source>
</evidence>
<dbReference type="InterPro" id="IPR050090">
    <property type="entry name" value="Tyrosine_recombinase_XerCD"/>
</dbReference>
<dbReference type="Proteomes" id="UP001500483">
    <property type="component" value="Unassembled WGS sequence"/>
</dbReference>
<dbReference type="InterPro" id="IPR004107">
    <property type="entry name" value="Integrase_SAM-like_N"/>
</dbReference>
<comment type="caution">
    <text evidence="7">The sequence shown here is derived from an EMBL/GenBank/DDBJ whole genome shotgun (WGS) entry which is preliminary data.</text>
</comment>
<dbReference type="InterPro" id="IPR002104">
    <property type="entry name" value="Integrase_catalytic"/>
</dbReference>
<evidence type="ECO:0000259" key="6">
    <source>
        <dbReference type="PROSITE" id="PS51898"/>
    </source>
</evidence>
<evidence type="ECO:0000313" key="7">
    <source>
        <dbReference type="EMBL" id="GAA3363057.1"/>
    </source>
</evidence>
<dbReference type="PROSITE" id="PS51898">
    <property type="entry name" value="TYR_RECOMBINASE"/>
    <property type="match status" value="1"/>
</dbReference>
<evidence type="ECO:0000256" key="1">
    <source>
        <dbReference type="ARBA" id="ARBA00008857"/>
    </source>
</evidence>
<reference evidence="8" key="1">
    <citation type="journal article" date="2019" name="Int. J. Syst. Evol. Microbiol.">
        <title>The Global Catalogue of Microorganisms (GCM) 10K type strain sequencing project: providing services to taxonomists for standard genome sequencing and annotation.</title>
        <authorList>
            <consortium name="The Broad Institute Genomics Platform"/>
            <consortium name="The Broad Institute Genome Sequencing Center for Infectious Disease"/>
            <person name="Wu L."/>
            <person name="Ma J."/>
        </authorList>
    </citation>
    <scope>NUCLEOTIDE SEQUENCE [LARGE SCALE GENOMIC DNA]</scope>
    <source>
        <strain evidence="8">JCM 9687</strain>
    </source>
</reference>
<keyword evidence="2" id="KW-0229">DNA integration</keyword>
<dbReference type="Pfam" id="PF14659">
    <property type="entry name" value="Phage_int_SAM_3"/>
    <property type="match status" value="1"/>
</dbReference>
<feature type="region of interest" description="Disordered" evidence="5">
    <location>
        <begin position="426"/>
        <end position="446"/>
    </location>
</feature>
<evidence type="ECO:0000256" key="4">
    <source>
        <dbReference type="ARBA" id="ARBA00023172"/>
    </source>
</evidence>
<dbReference type="Gene3D" id="1.10.443.10">
    <property type="entry name" value="Intergrase catalytic core"/>
    <property type="match status" value="2"/>
</dbReference>
<dbReference type="EMBL" id="BAAAYK010000038">
    <property type="protein sequence ID" value="GAA3363057.1"/>
    <property type="molecule type" value="Genomic_DNA"/>
</dbReference>
<proteinExistence type="inferred from homology"/>
<name>A0ABP6RY58_9PSEU</name>
<dbReference type="PANTHER" id="PTHR30349:SF64">
    <property type="entry name" value="PROPHAGE INTEGRASE INTD-RELATED"/>
    <property type="match status" value="1"/>
</dbReference>
<feature type="domain" description="Tyr recombinase" evidence="6">
    <location>
        <begin position="165"/>
        <end position="422"/>
    </location>
</feature>
<feature type="compositionally biased region" description="Polar residues" evidence="5">
    <location>
        <begin position="428"/>
        <end position="437"/>
    </location>
</feature>
<dbReference type="RefSeq" id="WP_344930203.1">
    <property type="nucleotide sequence ID" value="NZ_BAAAYK010000038.1"/>
</dbReference>
<dbReference type="Gene3D" id="1.10.150.130">
    <property type="match status" value="1"/>
</dbReference>
<dbReference type="InterPro" id="IPR011010">
    <property type="entry name" value="DNA_brk_join_enz"/>
</dbReference>
<keyword evidence="4" id="KW-0233">DNA recombination</keyword>
<sequence length="446" mass="50867">MGFSKRRINRQGFPRYTAYYWDLRGRARSAGTFGRKRDADRAWRRAEAEIAEGRFVDLASGRQRFGRYVTESWLPHHTIELNTRQGYEHVLAKYLLAGFATMRMNEILPSHVRDYLCHLADTGATPHTLARCKTVLSAIFTTAFNDRIIHFHPCTGVTTPAVPKRPLRILTPAEYDALHTALAAPRWQLLADVALETGVRWGELAELRVHDLHLATRVLTISRAVVELHHPDPDGQRFRIKHYPKNTEYRQLHLTTELTRALLDHLTEYRLASDDLVFGFPAAPPRDDTNPSTGGAAPEGHGTASRYSAGCRCEHCRAAIAAYRRHRRALGHDRPAHQRHFPANRHLSRNWFRKTIWYPALHDSGLTHRVRIHDLRHTNASWMLAGGADLETVRERLGHTSLRATERYLHTLPDAHNTALNALHRTRNTSPPETTRQAPVARNLAN</sequence>
<gene>
    <name evidence="7" type="ORF">GCM10020366_53470</name>
</gene>
<dbReference type="CDD" id="cd00397">
    <property type="entry name" value="DNA_BRE_C"/>
    <property type="match status" value="1"/>
</dbReference>
<evidence type="ECO:0000256" key="3">
    <source>
        <dbReference type="ARBA" id="ARBA00023125"/>
    </source>
</evidence>
<feature type="region of interest" description="Disordered" evidence="5">
    <location>
        <begin position="283"/>
        <end position="305"/>
    </location>
</feature>
<dbReference type="Pfam" id="PF00589">
    <property type="entry name" value="Phage_integrase"/>
    <property type="match status" value="1"/>
</dbReference>
<keyword evidence="3" id="KW-0238">DNA-binding</keyword>
<dbReference type="InterPro" id="IPR013762">
    <property type="entry name" value="Integrase-like_cat_sf"/>
</dbReference>
<comment type="similarity">
    <text evidence="1">Belongs to the 'phage' integrase family.</text>
</comment>
<keyword evidence="8" id="KW-1185">Reference proteome</keyword>
<dbReference type="SUPFAM" id="SSF56349">
    <property type="entry name" value="DNA breaking-rejoining enzymes"/>
    <property type="match status" value="2"/>
</dbReference>
<dbReference type="InterPro" id="IPR010998">
    <property type="entry name" value="Integrase_recombinase_N"/>
</dbReference>
<protein>
    <recommendedName>
        <fullName evidence="6">Tyr recombinase domain-containing protein</fullName>
    </recommendedName>
</protein>
<evidence type="ECO:0000256" key="2">
    <source>
        <dbReference type="ARBA" id="ARBA00022908"/>
    </source>
</evidence>